<keyword evidence="2" id="KW-0614">Plasmid</keyword>
<accession>A0A7G7G2I0</accession>
<evidence type="ECO:0000313" key="2">
    <source>
        <dbReference type="EMBL" id="QNF31364.1"/>
    </source>
</evidence>
<dbReference type="SMART" id="SM00465">
    <property type="entry name" value="GIYc"/>
    <property type="match status" value="1"/>
</dbReference>
<dbReference type="InterPro" id="IPR035901">
    <property type="entry name" value="GIY-YIG_endonuc_sf"/>
</dbReference>
<reference evidence="2 3" key="1">
    <citation type="journal article" date="2018" name="Int. J. Syst. Evol. Microbiol.">
        <title>Adhaeribacter swui sp. nov., isolated from wet mud.</title>
        <authorList>
            <person name="Kim D.U."/>
            <person name="Kim K.W."/>
            <person name="Kang M.S."/>
            <person name="Kim J.Y."/>
            <person name="Jang J.H."/>
            <person name="Kim M.K."/>
        </authorList>
    </citation>
    <scope>NUCLEOTIDE SEQUENCE [LARGE SCALE GENOMIC DNA]</scope>
    <source>
        <strain evidence="2 3">KCTC 52873</strain>
        <plasmid evidence="2">unnamed2</plasmid>
    </source>
</reference>
<sequence length="121" mass="15044">MTTLSQLRLHDWYSFRMEMSRYCRKHLLKRWKEVKAKHYVYFIFDQEPTSAHVRPVYIGCTSSLYWRLVKHSRKIAGASWVYFKEFTSKEEALRYEKRSIKLWKPRLNIKYSDWWQLDLLE</sequence>
<protein>
    <submittedName>
        <fullName evidence="2">GIY-YIG nuclease family protein</fullName>
    </submittedName>
</protein>
<dbReference type="EMBL" id="CP055155">
    <property type="protein sequence ID" value="QNF31364.1"/>
    <property type="molecule type" value="Genomic_DNA"/>
</dbReference>
<feature type="domain" description="GIY-YIG" evidence="1">
    <location>
        <begin position="37"/>
        <end position="113"/>
    </location>
</feature>
<dbReference type="RefSeq" id="WP_185269930.1">
    <property type="nucleotide sequence ID" value="NZ_CP055155.1"/>
</dbReference>
<dbReference type="Proteomes" id="UP000515237">
    <property type="component" value="Plasmid unnamed2"/>
</dbReference>
<evidence type="ECO:0000313" key="3">
    <source>
        <dbReference type="Proteomes" id="UP000515237"/>
    </source>
</evidence>
<proteinExistence type="predicted"/>
<dbReference type="KEGG" id="aswu:HUW51_00990"/>
<gene>
    <name evidence="2" type="ORF">HUW51_00990</name>
</gene>
<dbReference type="InterPro" id="IPR000305">
    <property type="entry name" value="GIY-YIG_endonuc"/>
</dbReference>
<organism evidence="2 3">
    <name type="scientific">Adhaeribacter swui</name>
    <dbReference type="NCBI Taxonomy" id="2086471"/>
    <lineage>
        <taxon>Bacteria</taxon>
        <taxon>Pseudomonadati</taxon>
        <taxon>Bacteroidota</taxon>
        <taxon>Cytophagia</taxon>
        <taxon>Cytophagales</taxon>
        <taxon>Hymenobacteraceae</taxon>
        <taxon>Adhaeribacter</taxon>
    </lineage>
</organism>
<geneLocation type="plasmid" evidence="2 3">
    <name>unnamed2</name>
</geneLocation>
<dbReference type="Gene3D" id="3.40.1440.10">
    <property type="entry name" value="GIY-YIG endonuclease"/>
    <property type="match status" value="1"/>
</dbReference>
<dbReference type="SUPFAM" id="SSF82771">
    <property type="entry name" value="GIY-YIG endonuclease"/>
    <property type="match status" value="1"/>
</dbReference>
<dbReference type="AlphaFoldDB" id="A0A7G7G2I0"/>
<keyword evidence="3" id="KW-1185">Reference proteome</keyword>
<evidence type="ECO:0000259" key="1">
    <source>
        <dbReference type="SMART" id="SM00465"/>
    </source>
</evidence>
<name>A0A7G7G2I0_9BACT</name>